<evidence type="ECO:0000313" key="1">
    <source>
        <dbReference type="EMBL" id="RNA30155.1"/>
    </source>
</evidence>
<dbReference type="AlphaFoldDB" id="A0A3M7S3F4"/>
<dbReference type="Proteomes" id="UP000276133">
    <property type="component" value="Unassembled WGS sequence"/>
</dbReference>
<dbReference type="EMBL" id="REGN01002120">
    <property type="protein sequence ID" value="RNA30155.1"/>
    <property type="molecule type" value="Genomic_DNA"/>
</dbReference>
<name>A0A3M7S3F4_BRAPC</name>
<accession>A0A3M7S3F4</accession>
<reference evidence="1 2" key="1">
    <citation type="journal article" date="2018" name="Sci. Rep.">
        <title>Genomic signatures of local adaptation to the degree of environmental predictability in rotifers.</title>
        <authorList>
            <person name="Franch-Gras L."/>
            <person name="Hahn C."/>
            <person name="Garcia-Roger E.M."/>
            <person name="Carmona M.J."/>
            <person name="Serra M."/>
            <person name="Gomez A."/>
        </authorList>
    </citation>
    <scope>NUCLEOTIDE SEQUENCE [LARGE SCALE GENOMIC DNA]</scope>
    <source>
        <strain evidence="1">HYR1</strain>
    </source>
</reference>
<evidence type="ECO:0000313" key="2">
    <source>
        <dbReference type="Proteomes" id="UP000276133"/>
    </source>
</evidence>
<comment type="caution">
    <text evidence="1">The sequence shown here is derived from an EMBL/GenBank/DDBJ whole genome shotgun (WGS) entry which is preliminary data.</text>
</comment>
<organism evidence="1 2">
    <name type="scientific">Brachionus plicatilis</name>
    <name type="common">Marine rotifer</name>
    <name type="synonym">Brachionus muelleri</name>
    <dbReference type="NCBI Taxonomy" id="10195"/>
    <lineage>
        <taxon>Eukaryota</taxon>
        <taxon>Metazoa</taxon>
        <taxon>Spiralia</taxon>
        <taxon>Gnathifera</taxon>
        <taxon>Rotifera</taxon>
        <taxon>Eurotatoria</taxon>
        <taxon>Monogononta</taxon>
        <taxon>Pseudotrocha</taxon>
        <taxon>Ploima</taxon>
        <taxon>Brachionidae</taxon>
        <taxon>Brachionus</taxon>
    </lineage>
</organism>
<keyword evidence="2" id="KW-1185">Reference proteome</keyword>
<sequence>MLNLNPAKFVDVGCGQDKPVHYTDRFVIAATWPFSLTEFLNIHRRYWYVLLSDIANTQHSTKFEMESLRQNNYLH</sequence>
<protein>
    <submittedName>
        <fullName evidence="1">Uncharacterized protein</fullName>
    </submittedName>
</protein>
<gene>
    <name evidence="1" type="ORF">BpHYR1_000745</name>
</gene>
<proteinExistence type="predicted"/>